<keyword evidence="1" id="KW-0812">Transmembrane</keyword>
<reference evidence="2 3" key="1">
    <citation type="submission" date="2013-07" db="EMBL/GenBank/DDBJ databases">
        <authorList>
            <consortium name="DOE Joint Genome Institute"/>
            <person name="Eisen J."/>
            <person name="Huntemann M."/>
            <person name="Han J."/>
            <person name="Chen A."/>
            <person name="Kyrpides N."/>
            <person name="Mavromatis K."/>
            <person name="Markowitz V."/>
            <person name="Palaniappan K."/>
            <person name="Ivanova N."/>
            <person name="Schaumberg A."/>
            <person name="Pati A."/>
            <person name="Liolios K."/>
            <person name="Nordberg H.P."/>
            <person name="Cantor M.N."/>
            <person name="Hua S.X."/>
            <person name="Woyke T."/>
        </authorList>
    </citation>
    <scope>NUCLEOTIDE SEQUENCE [LARGE SCALE GENOMIC DNA]</scope>
    <source>
        <strain evidence="2 3">DSM 44712</strain>
    </source>
</reference>
<protein>
    <submittedName>
        <fullName evidence="2">Uncharacterized protein</fullName>
    </submittedName>
</protein>
<dbReference type="OrthoDB" id="4546196at2"/>
<evidence type="ECO:0000313" key="2">
    <source>
        <dbReference type="EMBL" id="EXG79945.1"/>
    </source>
</evidence>
<accession>A0A010YI37</accession>
<keyword evidence="1" id="KW-1133">Transmembrane helix</keyword>
<sequence>MLPTLWGRIQSRIVFTLVIGGLVALFLTPLLPLQVGIGSKYRIAYTVLVTVTVIGVLWELLYHLIMQWRWEKDWPTLVGLLTFINEGLLIWGLLLAGAVPGIDGLSGLQSLSYWILFLFVWVAVWIFANGPMRVFSIHWRFRGGRFV</sequence>
<keyword evidence="3" id="KW-1185">Reference proteome</keyword>
<dbReference type="PATRIC" id="fig|927661.3.peg.981"/>
<dbReference type="HOGENOM" id="CLU_1895279_0_0_11"/>
<feature type="transmembrane region" description="Helical" evidence="1">
    <location>
        <begin position="12"/>
        <end position="31"/>
    </location>
</feature>
<dbReference type="Proteomes" id="UP000021053">
    <property type="component" value="Unassembled WGS sequence"/>
</dbReference>
<feature type="transmembrane region" description="Helical" evidence="1">
    <location>
        <begin position="77"/>
        <end position="99"/>
    </location>
</feature>
<keyword evidence="1" id="KW-0472">Membrane</keyword>
<dbReference type="RefSeq" id="WP_035848713.1">
    <property type="nucleotide sequence ID" value="NZ_KK073874.1"/>
</dbReference>
<name>A0A010YI37_9ACTN</name>
<dbReference type="AlphaFoldDB" id="A0A010YI37"/>
<gene>
    <name evidence="2" type="ORF">CryarDRAFT_0998</name>
</gene>
<evidence type="ECO:0000256" key="1">
    <source>
        <dbReference type="SAM" id="Phobius"/>
    </source>
</evidence>
<evidence type="ECO:0000313" key="3">
    <source>
        <dbReference type="Proteomes" id="UP000021053"/>
    </source>
</evidence>
<comment type="caution">
    <text evidence="2">The sequence shown here is derived from an EMBL/GenBank/DDBJ whole genome shotgun (WGS) entry which is preliminary data.</text>
</comment>
<organism evidence="2 3">
    <name type="scientific">Cryptosporangium arvum DSM 44712</name>
    <dbReference type="NCBI Taxonomy" id="927661"/>
    <lineage>
        <taxon>Bacteria</taxon>
        <taxon>Bacillati</taxon>
        <taxon>Actinomycetota</taxon>
        <taxon>Actinomycetes</taxon>
        <taxon>Cryptosporangiales</taxon>
        <taxon>Cryptosporangiaceae</taxon>
        <taxon>Cryptosporangium</taxon>
    </lineage>
</organism>
<dbReference type="EMBL" id="JFBT01000001">
    <property type="protein sequence ID" value="EXG79945.1"/>
    <property type="molecule type" value="Genomic_DNA"/>
</dbReference>
<proteinExistence type="predicted"/>
<feature type="transmembrane region" description="Helical" evidence="1">
    <location>
        <begin position="111"/>
        <end position="132"/>
    </location>
</feature>
<feature type="transmembrane region" description="Helical" evidence="1">
    <location>
        <begin position="43"/>
        <end position="65"/>
    </location>
</feature>